<accession>A0ABU8XKJ7</accession>
<evidence type="ECO:0000313" key="3">
    <source>
        <dbReference type="Proteomes" id="UP001375743"/>
    </source>
</evidence>
<evidence type="ECO:0000313" key="2">
    <source>
        <dbReference type="EMBL" id="MEK0081726.1"/>
    </source>
</evidence>
<evidence type="ECO:0000259" key="1">
    <source>
        <dbReference type="Pfam" id="PF25181"/>
    </source>
</evidence>
<protein>
    <recommendedName>
        <fullName evidence="1">Bbp19-like phage domain-containing protein</fullName>
    </recommendedName>
</protein>
<dbReference type="Proteomes" id="UP001375743">
    <property type="component" value="Unassembled WGS sequence"/>
</dbReference>
<reference evidence="2 3" key="1">
    <citation type="submission" date="2024-01" db="EMBL/GenBank/DDBJ databases">
        <title>Multi-omics insights into the function and evolution of sodium benzoate biodegradation pathways in Benzoatithermus flavus gen. nov., sp. nov. from hot spring.</title>
        <authorList>
            <person name="Hu C.-J."/>
            <person name="Li W.-J."/>
        </authorList>
    </citation>
    <scope>NUCLEOTIDE SEQUENCE [LARGE SCALE GENOMIC DNA]</scope>
    <source>
        <strain evidence="2 3">SYSU G07066</strain>
    </source>
</reference>
<dbReference type="Pfam" id="PF25181">
    <property type="entry name" value="Phage_Bbp19"/>
    <property type="match status" value="1"/>
</dbReference>
<keyword evidence="3" id="KW-1185">Reference proteome</keyword>
<dbReference type="InterPro" id="IPR057447">
    <property type="entry name" value="Bbp19-like_phage"/>
</dbReference>
<proteinExistence type="predicted"/>
<dbReference type="EMBL" id="JBBLZC010000001">
    <property type="protein sequence ID" value="MEK0081726.1"/>
    <property type="molecule type" value="Genomic_DNA"/>
</dbReference>
<comment type="caution">
    <text evidence="2">The sequence shown here is derived from an EMBL/GenBank/DDBJ whole genome shotgun (WGS) entry which is preliminary data.</text>
</comment>
<sequence>MAAPEHLSGWAWLDAPAQGAPDLPEEACRSAAACLGSAHGQVLLRHLRLLFLDRRVPPTASDAELRHVEGQRSVVSHLLQLLERGQAGPVPPSIHDLKESPR</sequence>
<gene>
    <name evidence="2" type="ORF">U1T56_01065</name>
</gene>
<dbReference type="RefSeq" id="WP_418157575.1">
    <property type="nucleotide sequence ID" value="NZ_JBBLZC010000001.1"/>
</dbReference>
<feature type="domain" description="Bbp19-like phage" evidence="1">
    <location>
        <begin position="32"/>
        <end position="82"/>
    </location>
</feature>
<organism evidence="2 3">
    <name type="scientific">Benzoatithermus flavus</name>
    <dbReference type="NCBI Taxonomy" id="3108223"/>
    <lineage>
        <taxon>Bacteria</taxon>
        <taxon>Pseudomonadati</taxon>
        <taxon>Pseudomonadota</taxon>
        <taxon>Alphaproteobacteria</taxon>
        <taxon>Geminicoccales</taxon>
        <taxon>Geminicoccaceae</taxon>
        <taxon>Benzoatithermus</taxon>
    </lineage>
</organism>
<name>A0ABU8XKJ7_9PROT</name>